<feature type="transmembrane region" description="Helical" evidence="1">
    <location>
        <begin position="48"/>
        <end position="68"/>
    </location>
</feature>
<dbReference type="EMBL" id="QJOW01000009">
    <property type="protein sequence ID" value="KAB7512739.1"/>
    <property type="molecule type" value="Genomic_DNA"/>
</dbReference>
<feature type="transmembrane region" description="Helical" evidence="1">
    <location>
        <begin position="21"/>
        <end position="42"/>
    </location>
</feature>
<evidence type="ECO:0000313" key="4">
    <source>
        <dbReference type="Proteomes" id="UP000326207"/>
    </source>
</evidence>
<dbReference type="RefSeq" id="WP_152121141.1">
    <property type="nucleotide sequence ID" value="NZ_QJOW01000009.1"/>
</dbReference>
<feature type="transmembrane region" description="Helical" evidence="1">
    <location>
        <begin position="75"/>
        <end position="93"/>
    </location>
</feature>
<gene>
    <name evidence="2" type="ORF">DMP03_13895</name>
    <name evidence="3" type="ORF">DP108_12345</name>
</gene>
<organism evidence="2 5">
    <name type="scientific">Halosegnis rubeus</name>
    <dbReference type="NCBI Taxonomy" id="2212850"/>
    <lineage>
        <taxon>Archaea</taxon>
        <taxon>Methanobacteriati</taxon>
        <taxon>Methanobacteriota</taxon>
        <taxon>Stenosarchaea group</taxon>
        <taxon>Halobacteria</taxon>
        <taxon>Halobacteriales</taxon>
        <taxon>Natronomonadaceae</taxon>
        <taxon>Halosegnis</taxon>
    </lineage>
</organism>
<dbReference type="InterPro" id="IPR055898">
    <property type="entry name" value="DUF7475"/>
</dbReference>
<dbReference type="EMBL" id="QMDY01000010">
    <property type="protein sequence ID" value="KAB7514092.1"/>
    <property type="molecule type" value="Genomic_DNA"/>
</dbReference>
<feature type="transmembrane region" description="Helical" evidence="1">
    <location>
        <begin position="99"/>
        <end position="120"/>
    </location>
</feature>
<accession>A0A5N5U2S7</accession>
<proteinExistence type="predicted"/>
<protein>
    <submittedName>
        <fullName evidence="2">Uncharacterized protein</fullName>
    </submittedName>
</protein>
<keyword evidence="1" id="KW-0812">Transmembrane</keyword>
<evidence type="ECO:0000313" key="5">
    <source>
        <dbReference type="Proteomes" id="UP000326302"/>
    </source>
</evidence>
<keyword evidence="1" id="KW-1133">Transmembrane helix</keyword>
<evidence type="ECO:0000256" key="1">
    <source>
        <dbReference type="SAM" id="Phobius"/>
    </source>
</evidence>
<evidence type="ECO:0000313" key="3">
    <source>
        <dbReference type="EMBL" id="KAB7514092.1"/>
    </source>
</evidence>
<dbReference type="Proteomes" id="UP000326207">
    <property type="component" value="Unassembled WGS sequence"/>
</dbReference>
<keyword evidence="1" id="KW-0472">Membrane</keyword>
<dbReference type="Proteomes" id="UP000326302">
    <property type="component" value="Unassembled WGS sequence"/>
</dbReference>
<dbReference type="AlphaFoldDB" id="A0A5N5U2S7"/>
<comment type="caution">
    <text evidence="2">The sequence shown here is derived from an EMBL/GenBank/DDBJ whole genome shotgun (WGS) entry which is preliminary data.</text>
</comment>
<sequence length="124" mass="12732">MGTREATGGGVQTGSLTSIHWAGIALAVATGLLHLYLVALYGLSTYGISFAVAGVGFLGGAAVLALDVDVPRRPLYALGALWTLGQIVAWYVINAGSFSTLGYVDKAIQVALIAVLAVLIQREG</sequence>
<dbReference type="OrthoDB" id="330759at2157"/>
<reference evidence="4 5" key="1">
    <citation type="submission" date="2019-10" db="EMBL/GenBank/DDBJ databases">
        <title>Unraveling microbial dark matter from salterns through culturing: the case of the genus Halosegnis.</title>
        <authorList>
            <person name="Duran-Viseras A."/>
            <person name="Andrei A.-S."/>
            <person name="Vera-Gargallo B."/>
            <person name="Ghai R."/>
            <person name="Sanchez-Porro C."/>
            <person name="Ventosa A."/>
        </authorList>
    </citation>
    <scope>NUCLEOTIDE SEQUENCE [LARGE SCALE GENOMIC DNA]</scope>
    <source>
        <strain evidence="2 5">F17-44</strain>
        <strain evidence="3 4">F19-13</strain>
    </source>
</reference>
<accession>A0A5N5U8U4</accession>
<name>A0A5N5U2S7_9EURY</name>
<evidence type="ECO:0000313" key="2">
    <source>
        <dbReference type="EMBL" id="KAB7512739.1"/>
    </source>
</evidence>
<dbReference type="Pfam" id="PF24287">
    <property type="entry name" value="DUF7475"/>
    <property type="match status" value="1"/>
</dbReference>